<dbReference type="Gene3D" id="3.40.50.11980">
    <property type="match status" value="1"/>
</dbReference>
<evidence type="ECO:0000256" key="9">
    <source>
        <dbReference type="ARBA" id="ARBA00022801"/>
    </source>
</evidence>
<keyword evidence="10" id="KW-0862">Zinc</keyword>
<keyword evidence="7" id="KW-0540">Nuclease</keyword>
<dbReference type="InterPro" id="IPR011990">
    <property type="entry name" value="TPR-like_helical_dom_sf"/>
</dbReference>
<evidence type="ECO:0000313" key="17">
    <source>
        <dbReference type="Proteomes" id="UP000031443"/>
    </source>
</evidence>
<dbReference type="Proteomes" id="UP000031443">
    <property type="component" value="Unassembled WGS sequence"/>
</dbReference>
<keyword evidence="6" id="KW-0819">tRNA processing</keyword>
<evidence type="ECO:0000256" key="6">
    <source>
        <dbReference type="ARBA" id="ARBA00022694"/>
    </source>
</evidence>
<evidence type="ECO:0000256" key="13">
    <source>
        <dbReference type="ARBA" id="ARBA00023128"/>
    </source>
</evidence>
<dbReference type="Pfam" id="PF16953">
    <property type="entry name" value="PRORP"/>
    <property type="match status" value="1"/>
</dbReference>
<evidence type="ECO:0000256" key="12">
    <source>
        <dbReference type="ARBA" id="ARBA00022946"/>
    </source>
</evidence>
<dbReference type="PANTHER" id="PTHR13547:SF1">
    <property type="entry name" value="MITOCHONDRIAL RIBONUCLEASE P CATALYTIC SUBUNIT"/>
    <property type="match status" value="1"/>
</dbReference>
<evidence type="ECO:0000256" key="2">
    <source>
        <dbReference type="ARBA" id="ARBA00001946"/>
    </source>
</evidence>
<evidence type="ECO:0000256" key="4">
    <source>
        <dbReference type="ARBA" id="ARBA00007626"/>
    </source>
</evidence>
<reference evidence="17" key="1">
    <citation type="journal article" date="2013" name="Nat. Genet.">
        <title>The draft genomes of soft-shell turtle and green sea turtle yield insights into the development and evolution of the turtle-specific body plan.</title>
        <authorList>
            <person name="Wang Z."/>
            <person name="Pascual-Anaya J."/>
            <person name="Zadissa A."/>
            <person name="Li W."/>
            <person name="Niimura Y."/>
            <person name="Huang Z."/>
            <person name="Li C."/>
            <person name="White S."/>
            <person name="Xiong Z."/>
            <person name="Fang D."/>
            <person name="Wang B."/>
            <person name="Ming Y."/>
            <person name="Chen Y."/>
            <person name="Zheng Y."/>
            <person name="Kuraku S."/>
            <person name="Pignatelli M."/>
            <person name="Herrero J."/>
            <person name="Beal K."/>
            <person name="Nozawa M."/>
            <person name="Li Q."/>
            <person name="Wang J."/>
            <person name="Zhang H."/>
            <person name="Yu L."/>
            <person name="Shigenobu S."/>
            <person name="Wang J."/>
            <person name="Liu J."/>
            <person name="Flicek P."/>
            <person name="Searle S."/>
            <person name="Wang J."/>
            <person name="Kuratani S."/>
            <person name="Yin Y."/>
            <person name="Aken B."/>
            <person name="Zhang G."/>
            <person name="Irie N."/>
        </authorList>
    </citation>
    <scope>NUCLEOTIDE SEQUENCE [LARGE SCALE GENOMIC DNA]</scope>
</reference>
<dbReference type="EMBL" id="KB548684">
    <property type="protein sequence ID" value="EMP30748.1"/>
    <property type="molecule type" value="Genomic_DNA"/>
</dbReference>
<accession>M7BF63</accession>
<dbReference type="GO" id="GO:0030678">
    <property type="term" value="C:mitochondrial ribonuclease P complex"/>
    <property type="evidence" value="ECO:0007669"/>
    <property type="project" value="TreeGrafter"/>
</dbReference>
<feature type="compositionally biased region" description="Basic and acidic residues" evidence="14">
    <location>
        <begin position="51"/>
        <end position="68"/>
    </location>
</feature>
<dbReference type="GO" id="GO:0097745">
    <property type="term" value="P:mitochondrial tRNA 5'-end processing"/>
    <property type="evidence" value="ECO:0007669"/>
    <property type="project" value="TreeGrafter"/>
</dbReference>
<evidence type="ECO:0000256" key="10">
    <source>
        <dbReference type="ARBA" id="ARBA00022833"/>
    </source>
</evidence>
<dbReference type="GO" id="GO:0001682">
    <property type="term" value="P:tRNA 5'-leader removal"/>
    <property type="evidence" value="ECO:0007669"/>
    <property type="project" value="TreeGrafter"/>
</dbReference>
<evidence type="ECO:0000256" key="7">
    <source>
        <dbReference type="ARBA" id="ARBA00022722"/>
    </source>
</evidence>
<name>M7BF63_CHEMY</name>
<keyword evidence="8" id="KW-0479">Metal-binding</keyword>
<evidence type="ECO:0000259" key="15">
    <source>
        <dbReference type="Pfam" id="PF16953"/>
    </source>
</evidence>
<organism evidence="16 17">
    <name type="scientific">Chelonia mydas</name>
    <name type="common">Green sea-turtle</name>
    <name type="synonym">Chelonia agassizi</name>
    <dbReference type="NCBI Taxonomy" id="8469"/>
    <lineage>
        <taxon>Eukaryota</taxon>
        <taxon>Metazoa</taxon>
        <taxon>Chordata</taxon>
        <taxon>Craniata</taxon>
        <taxon>Vertebrata</taxon>
        <taxon>Euteleostomi</taxon>
        <taxon>Archelosauria</taxon>
        <taxon>Testudinata</taxon>
        <taxon>Testudines</taxon>
        <taxon>Cryptodira</taxon>
        <taxon>Durocryptodira</taxon>
        <taxon>Americhelydia</taxon>
        <taxon>Chelonioidea</taxon>
        <taxon>Cheloniidae</taxon>
        <taxon>Chelonia</taxon>
    </lineage>
</organism>
<evidence type="ECO:0000256" key="8">
    <source>
        <dbReference type="ARBA" id="ARBA00022723"/>
    </source>
</evidence>
<keyword evidence="11" id="KW-0460">Magnesium</keyword>
<sequence>MFWPVPRHQQLFAVIFHLPNREHVKCFPFTTTSPSAIPVDPKATHMLSTKTRSEGRNGEEREGRDRTDTSSPHPFSLFSAGAAKRRSKNQEELLMISKKNGIRPPEKPLSVAEWEELRGEFKGISKFEDVMLEQMIKCNSSIDVAKSLLSMVAMRKGDISYNLLVKYLALCVRQEQMAEVYDVYDIMKVRFKTLETGAYSLLIKGLNGSDRWREALLLLEEIKKVMTPSKGNYGDCIKGALNNQEINLACELYHEMLAKDLIPNLDTLQVFFDTGKCVKDNQLKSELLGILLYLRENQLYPGEALMQSIKLWFESGKCPVCNQNLESINLSEEEYNALKEKIMKDVIQGTDTFRKTTPQELEEFQNFVENHPPYDIVIDGLNVANVSNKRNQSQTLLLCQGSFPTLNARVQMWGPA</sequence>
<protein>
    <recommendedName>
        <fullName evidence="5">ribonuclease P</fullName>
        <ecNumber evidence="5">3.1.26.5</ecNumber>
    </recommendedName>
</protein>
<comment type="cofactor">
    <cofactor evidence="2">
        <name>Mg(2+)</name>
        <dbReference type="ChEBI" id="CHEBI:18420"/>
    </cofactor>
</comment>
<keyword evidence="12" id="KW-0809">Transit peptide</keyword>
<evidence type="ECO:0000313" key="16">
    <source>
        <dbReference type="EMBL" id="EMP30748.1"/>
    </source>
</evidence>
<dbReference type="InterPro" id="IPR031595">
    <property type="entry name" value="PRORP_C"/>
</dbReference>
<feature type="domain" description="PRORP" evidence="15">
    <location>
        <begin position="314"/>
        <end position="394"/>
    </location>
</feature>
<gene>
    <name evidence="16" type="ORF">UY3_12170</name>
</gene>
<keyword evidence="9" id="KW-0378">Hydrolase</keyword>
<comment type="catalytic activity">
    <reaction evidence="1">
        <text>Endonucleolytic cleavage of RNA, removing 5'-extranucleotides from tRNA precursor.</text>
        <dbReference type="EC" id="3.1.26.5"/>
    </reaction>
</comment>
<evidence type="ECO:0000256" key="14">
    <source>
        <dbReference type="SAM" id="MobiDB-lite"/>
    </source>
</evidence>
<dbReference type="EC" id="3.1.26.5" evidence="5"/>
<comment type="similarity">
    <text evidence="4">Belongs to the PPR family. P subfamily.</text>
</comment>
<dbReference type="eggNOG" id="ENOG502QRKG">
    <property type="taxonomic scope" value="Eukaryota"/>
</dbReference>
<feature type="region of interest" description="Disordered" evidence="14">
    <location>
        <begin position="38"/>
        <end position="77"/>
    </location>
</feature>
<evidence type="ECO:0000256" key="5">
    <source>
        <dbReference type="ARBA" id="ARBA00012179"/>
    </source>
</evidence>
<keyword evidence="13" id="KW-0496">Mitochondrion</keyword>
<proteinExistence type="inferred from homology"/>
<dbReference type="STRING" id="8469.M7BF63"/>
<dbReference type="Gene3D" id="1.25.40.10">
    <property type="entry name" value="Tetratricopeptide repeat domain"/>
    <property type="match status" value="1"/>
</dbReference>
<keyword evidence="17" id="KW-1185">Reference proteome</keyword>
<comment type="subcellular location">
    <subcellularLocation>
        <location evidence="3">Mitochondrion</location>
    </subcellularLocation>
</comment>
<evidence type="ECO:0000256" key="11">
    <source>
        <dbReference type="ARBA" id="ARBA00022842"/>
    </source>
</evidence>
<evidence type="ECO:0000256" key="3">
    <source>
        <dbReference type="ARBA" id="ARBA00004173"/>
    </source>
</evidence>
<dbReference type="PANTHER" id="PTHR13547">
    <property type="match status" value="1"/>
</dbReference>
<dbReference type="GO" id="GO:0046872">
    <property type="term" value="F:metal ion binding"/>
    <property type="evidence" value="ECO:0007669"/>
    <property type="project" value="UniProtKB-KW"/>
</dbReference>
<dbReference type="AlphaFoldDB" id="M7BF63"/>
<dbReference type="GO" id="GO:0004526">
    <property type="term" value="F:ribonuclease P activity"/>
    <property type="evidence" value="ECO:0007669"/>
    <property type="project" value="UniProtKB-EC"/>
</dbReference>
<evidence type="ECO:0000256" key="1">
    <source>
        <dbReference type="ARBA" id="ARBA00000928"/>
    </source>
</evidence>